<proteinExistence type="predicted"/>
<dbReference type="Pfam" id="PF09656">
    <property type="entry name" value="PGPGW"/>
    <property type="match status" value="1"/>
</dbReference>
<name>A0A857KIU1_9ACTN</name>
<organism evidence="1">
    <name type="scientific">Gordonia amarae</name>
    <dbReference type="NCBI Taxonomy" id="36821"/>
    <lineage>
        <taxon>Bacteria</taxon>
        <taxon>Bacillati</taxon>
        <taxon>Actinomycetota</taxon>
        <taxon>Actinomycetes</taxon>
        <taxon>Mycobacteriales</taxon>
        <taxon>Gordoniaceae</taxon>
        <taxon>Gordonia</taxon>
    </lineage>
</organism>
<dbReference type="RefSeq" id="WP_005183208.1">
    <property type="nucleotide sequence ID" value="NZ_CP045804.1"/>
</dbReference>
<dbReference type="InterPro" id="IPR013434">
    <property type="entry name" value="CHP02611"/>
</dbReference>
<dbReference type="AlphaFoldDB" id="A0A857KIU1"/>
<sequence>MADPESAVSGEVASGSADDKAAAHKRERFAGFRAWRASIRDRPHANLVYRLSVAVVGAVVLAGGIVAIPYPGPGWLIVFAGLGILASEFAWAHRALVFGKGKYDAWSVWYGRQHWSVQGVFALGTCAIVLGSLWVMGVLYTAVGWFNVDAEWLASPVFG</sequence>
<protein>
    <submittedName>
        <fullName evidence="1">TIGR02611 family protein</fullName>
    </submittedName>
</protein>
<dbReference type="NCBIfam" id="TIGR02611">
    <property type="entry name" value="TIGR02611 family protein"/>
    <property type="match status" value="1"/>
</dbReference>
<evidence type="ECO:0000313" key="1">
    <source>
        <dbReference type="EMBL" id="QHN39571.1"/>
    </source>
</evidence>
<dbReference type="EMBL" id="CP045810">
    <property type="protein sequence ID" value="QHN39571.1"/>
    <property type="molecule type" value="Genomic_DNA"/>
</dbReference>
<dbReference type="InterPro" id="IPR019099">
    <property type="entry name" value="Uncharacterised_PGPGW_TM"/>
</dbReference>
<gene>
    <name evidence="1" type="ORF">GII30_10760</name>
</gene>
<reference evidence="1" key="1">
    <citation type="journal article" date="2021" name="Nat. Microbiol.">
        <title>Cocultivation of an ultrasmall environmental parasitic bacterium with lytic ability against bacteria associated with wastewater foams.</title>
        <authorList>
            <person name="Batinovic S."/>
            <person name="Rose J.J.A."/>
            <person name="Ratcliffe J."/>
            <person name="Seviour R.J."/>
            <person name="Petrovski S."/>
        </authorList>
    </citation>
    <scope>NUCLEOTIDE SEQUENCE</scope>
    <source>
        <strain evidence="1">CON44</strain>
    </source>
</reference>
<accession>A0A857KIU1</accession>